<dbReference type="GO" id="GO:0044550">
    <property type="term" value="P:secondary metabolite biosynthetic process"/>
    <property type="evidence" value="ECO:0007669"/>
    <property type="project" value="TreeGrafter"/>
</dbReference>
<dbReference type="FunFam" id="3.30.559.30:FF:000003">
    <property type="entry name" value="Nonribosomal peptide synthase SidD"/>
    <property type="match status" value="1"/>
</dbReference>
<dbReference type="PROSITE" id="PS50075">
    <property type="entry name" value="CARRIER"/>
    <property type="match status" value="2"/>
</dbReference>
<sequence>MDRLAFQSSTTPSGMREDILLASWLIVLLRTREGERVTFGWTYQSFSDASEKPCRHISMEEIMKGLQDSVDSVIRTIASQISAANLHEKSTEPASLLLSTGRLQQQQQPKDQPMGTLHLSVRLLDGNIDIQPAFRSKDMLDNEVTRYIRSLQDTLQLCISKPGITIEDSIRPTSSDLDEIWRYNNVLPPTYDFCMHEMVSERAQQFPEKVAVDSWDGTLTFGQIDQYSTSMAHSLVAEGVQPHDIVPLCFEKSRWAIVAVLATMKAGATFAMMDPSLPLARLQNMAVQIGAKIIVSSRTQHDFAKSILPSAPHLIVEEDTCKRAVPGSLKTLPPVDPDTLMYIIFTSGSTGTPKGVTISHKTYTSSAIPRAIAVGYTETSRVLDFASYAFDVSIDSMFLTVSNGGCLCIPSDEDRLNDINGVIRNMKINYAGITPSMARILDPDVIKSLDVLGLGGEAASARDVNFWGQDTRIVIGYGPCECTIGCTINSDTATGRDYISIGTGNGACMWIVNPDDHEQLMPAGAVGELLVEGPIVGQGYLNDPEKTANVFINSPSWLVKGHGKYAGRRGKLYKTGDLGKHDPDGSGGIIFAGRKDTQVKLRGQRVELGEIESQLVARLPSGTTVISEVIVPQGTGGQATLVAFVAPIASKGHGQTEISSIKLSDELREALSKADAEVKEVLPRYMVPTSYIPVNHVPVLISGKTDRKQLKAFGATVELKDLSQDSTEACRELNDLEERLQQAWSQVLNVEAAGISLKDNFFALGGDSLAAMRLVSTCRSQGLILSVIDTFSNPNLSAMASVIKTGDVHTHREILPFSTIARSVDDARLEAAQACGADASQIEDIYPCTPTQESLFTFSLKSKELYLAQRVASIPQDMSVDALKRAWEKVVASNPILRTRAAQLEEPGLQQIVLNENISWRYANDLNQYLENDKNERMDLGQSLARYAIVDAAENGKRYMVWSIHHLLYDGWSEPLILKQVSDTLQNKPIEIPARMRDFVEYVRETDENAMQEFWRQELKGAVGPQFPRMPSRDFVPTPDAMVERMIPLETGAGFPFTLATLIRGAWALVASQYSGSDDVLFGETLTGRDVALNGVESIVGPLIATVPIRIRVNRNSTLESFLQSVQQSILARTPYQHMGWQNIRKVSHDAQHASEAPTGLVIQPEPEYVGNDLGFQLGDVVREALHFNPYPLMVGCGIRKGGFRVCANFDSSLIEVSQMERILAQLEVACRQLTKELSRPVSEVSCLPETELDQIWQWNQNAPLSYDDATKRLGANVDTKQGSVYPSATVAWVCDPRNSSMLVPIGSVGELWLEGNFLPGETLESPTWLLAGSSSYPGRTGKVQATGDLVELRAGGSLVFAARKDNFLPIQGHTVDFADLEAHVARYLPPATRGAATVLQSTLEDSQEIVVFVDQRPSLEDSVNVLSEDHKIYGSEATIRARIPIELATALKKLDKYIHDSLPSYVAPSAYIVVDNLPTNNAGQIDRDALNSLASSIASDVLDQLREGLKQAWSTSVAHTKLTLSENILRTAWAKILRISADKIDVDDNFFRLGGDSVLAMKLVSNLRAQGHALSVADIFQHMRLGDAANVMKLDAISRARDQMKSYKSFSTLGISNVESFLSEIVRPKLANQDWVLRDVLPVTDTQALDIKQTVSPPRTSIQYTTMIFEKDIDSGKLLDACRQLVKTHDILRMVFIEHDATFYQVILENLDDVVVTKQVEGDLKQQITDICTADIEEEFALGNALTKILHVKSSDGQEGLVLRLSHAQYDGVSLPALLADLETLYTGGKISSEPFATHMSATLDPSMQEKALTYWKDLLSGSSLSSLGTSTEENDKGIFKSASVDMTNKPSDVTTANILTAAWSLVLARRLQTHDVVFGAVTSGRNISSLANADSINGPCYQFTPIRISLSSSQDTSILLRNIAAQVAASSAHDFLGYSRIAAAVGWDTTSGFDSLVHHQDDEDDVDTLPFAGGICAVALVKPHGDSPKPFKVVSFVKSGETYVGVVGAEGEVAFVEEVLWELVDAVGEVVRGGQLAI</sequence>
<dbReference type="InterPro" id="IPR006162">
    <property type="entry name" value="Ppantetheine_attach_site"/>
</dbReference>
<dbReference type="InterPro" id="IPR001242">
    <property type="entry name" value="Condensation_dom"/>
</dbReference>
<evidence type="ECO:0000259" key="5">
    <source>
        <dbReference type="PROSITE" id="PS50075"/>
    </source>
</evidence>
<keyword evidence="3" id="KW-0436">Ligase</keyword>
<dbReference type="GO" id="GO:0031177">
    <property type="term" value="F:phosphopantetheine binding"/>
    <property type="evidence" value="ECO:0007669"/>
    <property type="project" value="InterPro"/>
</dbReference>
<dbReference type="STRING" id="1043003.A0A074VCA1"/>
<keyword evidence="2" id="KW-0597">Phosphoprotein</keyword>
<dbReference type="InterPro" id="IPR000873">
    <property type="entry name" value="AMP-dep_synth/lig_dom"/>
</dbReference>
<dbReference type="HOGENOM" id="CLU_000022_60_2_1"/>
<gene>
    <name evidence="6" type="ORF">M437DRAFT_60473</name>
</gene>
<dbReference type="InterPro" id="IPR009081">
    <property type="entry name" value="PP-bd_ACP"/>
</dbReference>
<dbReference type="InterPro" id="IPR020806">
    <property type="entry name" value="PKS_PP-bd"/>
</dbReference>
<dbReference type="FunFam" id="3.30.300.30:FF:000015">
    <property type="entry name" value="Nonribosomal peptide synthase SidD"/>
    <property type="match status" value="1"/>
</dbReference>
<keyword evidence="7" id="KW-1185">Reference proteome</keyword>
<dbReference type="FunFam" id="1.10.1200.10:FF:000005">
    <property type="entry name" value="Nonribosomal peptide synthetase 1"/>
    <property type="match status" value="2"/>
</dbReference>
<keyword evidence="1" id="KW-0596">Phosphopantetheine</keyword>
<dbReference type="InterPro" id="IPR020845">
    <property type="entry name" value="AMP-binding_CS"/>
</dbReference>
<reference evidence="6 7" key="1">
    <citation type="journal article" date="2014" name="BMC Genomics">
        <title>Genome sequencing of four Aureobasidium pullulans varieties: biotechnological potential, stress tolerance, and description of new species.</title>
        <authorList>
            <person name="Gostin Ar C."/>
            <person name="Ohm R.A."/>
            <person name="Kogej T."/>
            <person name="Sonjak S."/>
            <person name="Turk M."/>
            <person name="Zajc J."/>
            <person name="Zalar P."/>
            <person name="Grube M."/>
            <person name="Sun H."/>
            <person name="Han J."/>
            <person name="Sharma A."/>
            <person name="Chiniquy J."/>
            <person name="Ngan C.Y."/>
            <person name="Lipzen A."/>
            <person name="Barry K."/>
            <person name="Grigoriev I.V."/>
            <person name="Gunde-Cimerman N."/>
        </authorList>
    </citation>
    <scope>NUCLEOTIDE SEQUENCE [LARGE SCALE GENOMIC DNA]</scope>
    <source>
        <strain evidence="6 7">CBS 110374</strain>
    </source>
</reference>
<dbReference type="Pfam" id="PF00550">
    <property type="entry name" value="PP-binding"/>
    <property type="match status" value="2"/>
</dbReference>
<dbReference type="Proteomes" id="UP000030672">
    <property type="component" value="Unassembled WGS sequence"/>
</dbReference>
<dbReference type="SUPFAM" id="SSF52777">
    <property type="entry name" value="CoA-dependent acyltransferases"/>
    <property type="match status" value="4"/>
</dbReference>
<protein>
    <submittedName>
        <fullName evidence="6">Nonribosomal peptide synthase SidD</fullName>
    </submittedName>
</protein>
<dbReference type="Gene3D" id="3.30.559.30">
    <property type="entry name" value="Nonribosomal peptide synthetase, condensation domain"/>
    <property type="match status" value="2"/>
</dbReference>
<dbReference type="Gene3D" id="3.30.559.10">
    <property type="entry name" value="Chloramphenicol acetyltransferase-like domain"/>
    <property type="match status" value="2"/>
</dbReference>
<dbReference type="CDD" id="cd05918">
    <property type="entry name" value="A_NRPS_SidN3_like"/>
    <property type="match status" value="1"/>
</dbReference>
<dbReference type="GO" id="GO:0043041">
    <property type="term" value="P:amino acid activation for nonribosomal peptide biosynthetic process"/>
    <property type="evidence" value="ECO:0007669"/>
    <property type="project" value="TreeGrafter"/>
</dbReference>
<organism evidence="6 7">
    <name type="scientific">Aureobasidium melanogenum (strain CBS 110374)</name>
    <name type="common">Aureobasidium pullulans var. melanogenum</name>
    <dbReference type="NCBI Taxonomy" id="1043003"/>
    <lineage>
        <taxon>Eukaryota</taxon>
        <taxon>Fungi</taxon>
        <taxon>Dikarya</taxon>
        <taxon>Ascomycota</taxon>
        <taxon>Pezizomycotina</taxon>
        <taxon>Dothideomycetes</taxon>
        <taxon>Dothideomycetidae</taxon>
        <taxon>Dothideales</taxon>
        <taxon>Saccotheciaceae</taxon>
        <taxon>Aureobasidium</taxon>
    </lineage>
</organism>
<dbReference type="Pfam" id="PF00501">
    <property type="entry name" value="AMP-binding"/>
    <property type="match status" value="1"/>
</dbReference>
<dbReference type="EMBL" id="KL584863">
    <property type="protein sequence ID" value="KEQ57978.1"/>
    <property type="molecule type" value="Genomic_DNA"/>
</dbReference>
<dbReference type="InterPro" id="IPR045851">
    <property type="entry name" value="AMP-bd_C_sf"/>
</dbReference>
<comment type="similarity">
    <text evidence="4">Belongs to the NRP synthetase family.</text>
</comment>
<evidence type="ECO:0000256" key="1">
    <source>
        <dbReference type="ARBA" id="ARBA00022450"/>
    </source>
</evidence>
<dbReference type="InterPro" id="IPR023213">
    <property type="entry name" value="CAT-like_dom_sf"/>
</dbReference>
<proteinExistence type="inferred from homology"/>
<dbReference type="FunFam" id="3.40.50.12780:FF:000014">
    <property type="entry name" value="Nonribosomal peptide synthetase 1"/>
    <property type="match status" value="1"/>
</dbReference>
<dbReference type="Gene3D" id="3.40.50.12780">
    <property type="entry name" value="N-terminal domain of ligase-like"/>
    <property type="match status" value="1"/>
</dbReference>
<dbReference type="SMART" id="SM00823">
    <property type="entry name" value="PKS_PP"/>
    <property type="match status" value="2"/>
</dbReference>
<name>A0A074VCA1_AURM1</name>
<dbReference type="RefSeq" id="XP_040875002.1">
    <property type="nucleotide sequence ID" value="XM_041023760.1"/>
</dbReference>
<dbReference type="PROSITE" id="PS00455">
    <property type="entry name" value="AMP_BINDING"/>
    <property type="match status" value="1"/>
</dbReference>
<dbReference type="SUPFAM" id="SSF56801">
    <property type="entry name" value="Acetyl-CoA synthetase-like"/>
    <property type="match status" value="2"/>
</dbReference>
<dbReference type="GeneID" id="63917133"/>
<dbReference type="GO" id="GO:0016874">
    <property type="term" value="F:ligase activity"/>
    <property type="evidence" value="ECO:0007669"/>
    <property type="project" value="UniProtKB-KW"/>
</dbReference>
<dbReference type="InterPro" id="IPR042099">
    <property type="entry name" value="ANL_N_sf"/>
</dbReference>
<accession>A0A074VCA1</accession>
<dbReference type="SUPFAM" id="SSF47336">
    <property type="entry name" value="ACP-like"/>
    <property type="match status" value="2"/>
</dbReference>
<evidence type="ECO:0000256" key="2">
    <source>
        <dbReference type="ARBA" id="ARBA00022553"/>
    </source>
</evidence>
<evidence type="ECO:0000256" key="4">
    <source>
        <dbReference type="ARBA" id="ARBA00029454"/>
    </source>
</evidence>
<dbReference type="InterPro" id="IPR010071">
    <property type="entry name" value="AA_adenyl_dom"/>
</dbReference>
<feature type="domain" description="Carrier" evidence="5">
    <location>
        <begin position="731"/>
        <end position="807"/>
    </location>
</feature>
<dbReference type="GO" id="GO:0005737">
    <property type="term" value="C:cytoplasm"/>
    <property type="evidence" value="ECO:0007669"/>
    <property type="project" value="TreeGrafter"/>
</dbReference>
<evidence type="ECO:0000313" key="6">
    <source>
        <dbReference type="EMBL" id="KEQ57978.1"/>
    </source>
</evidence>
<dbReference type="Gene3D" id="1.10.1200.10">
    <property type="entry name" value="ACP-like"/>
    <property type="match status" value="2"/>
</dbReference>
<feature type="domain" description="Carrier" evidence="5">
    <location>
        <begin position="1524"/>
        <end position="1597"/>
    </location>
</feature>
<evidence type="ECO:0000313" key="7">
    <source>
        <dbReference type="Proteomes" id="UP000030672"/>
    </source>
</evidence>
<dbReference type="PROSITE" id="PS00012">
    <property type="entry name" value="PHOSPHOPANTETHEINE"/>
    <property type="match status" value="1"/>
</dbReference>
<dbReference type="InterPro" id="IPR036736">
    <property type="entry name" value="ACP-like_sf"/>
</dbReference>
<dbReference type="Gene3D" id="3.30.300.30">
    <property type="match status" value="2"/>
</dbReference>
<dbReference type="Pfam" id="PF24895">
    <property type="entry name" value="SIDD_N"/>
    <property type="match status" value="1"/>
</dbReference>
<dbReference type="CDD" id="cd19545">
    <property type="entry name" value="FUM14_C_NRPS-like"/>
    <property type="match status" value="1"/>
</dbReference>
<dbReference type="PANTHER" id="PTHR45527:SF3">
    <property type="entry name" value="SIDEROPHORE SYNTHETASE (EUROFUNG)"/>
    <property type="match status" value="1"/>
</dbReference>
<evidence type="ECO:0000256" key="3">
    <source>
        <dbReference type="ARBA" id="ARBA00022598"/>
    </source>
</evidence>
<dbReference type="NCBIfam" id="TIGR01733">
    <property type="entry name" value="AA-adenyl-dom"/>
    <property type="match status" value="1"/>
</dbReference>
<dbReference type="PANTHER" id="PTHR45527">
    <property type="entry name" value="NONRIBOSOMAL PEPTIDE SYNTHETASE"/>
    <property type="match status" value="1"/>
</dbReference>
<dbReference type="InterPro" id="IPR056896">
    <property type="entry name" value="SIDD_N"/>
</dbReference>
<dbReference type="Pfam" id="PF00668">
    <property type="entry name" value="Condensation"/>
    <property type="match status" value="2"/>
</dbReference>